<comment type="caution">
    <text evidence="1">The sequence shown here is derived from an EMBL/GenBank/DDBJ whole genome shotgun (WGS) entry which is preliminary data.</text>
</comment>
<dbReference type="AlphaFoldDB" id="A0A9Q0DBA4"/>
<organism evidence="1 2">
    <name type="scientific">Muraenolepis orangiensis</name>
    <name type="common">Patagonian moray cod</name>
    <dbReference type="NCBI Taxonomy" id="630683"/>
    <lineage>
        <taxon>Eukaryota</taxon>
        <taxon>Metazoa</taxon>
        <taxon>Chordata</taxon>
        <taxon>Craniata</taxon>
        <taxon>Vertebrata</taxon>
        <taxon>Euteleostomi</taxon>
        <taxon>Actinopterygii</taxon>
        <taxon>Neopterygii</taxon>
        <taxon>Teleostei</taxon>
        <taxon>Neoteleostei</taxon>
        <taxon>Acanthomorphata</taxon>
        <taxon>Zeiogadaria</taxon>
        <taxon>Gadariae</taxon>
        <taxon>Gadiformes</taxon>
        <taxon>Muraenolepidoidei</taxon>
        <taxon>Muraenolepididae</taxon>
        <taxon>Muraenolepis</taxon>
    </lineage>
</organism>
<evidence type="ECO:0008006" key="3">
    <source>
        <dbReference type="Google" id="ProtNLM"/>
    </source>
</evidence>
<dbReference type="EMBL" id="JANIIK010000119">
    <property type="protein sequence ID" value="KAJ3584611.1"/>
    <property type="molecule type" value="Genomic_DNA"/>
</dbReference>
<evidence type="ECO:0000313" key="1">
    <source>
        <dbReference type="EMBL" id="KAJ3584611.1"/>
    </source>
</evidence>
<reference evidence="1" key="1">
    <citation type="submission" date="2022-07" db="EMBL/GenBank/DDBJ databases">
        <title>Chromosome-level genome of Muraenolepis orangiensis.</title>
        <authorList>
            <person name="Kim J."/>
        </authorList>
    </citation>
    <scope>NUCLEOTIDE SEQUENCE</scope>
    <source>
        <strain evidence="1">KU_S4_2022</strain>
        <tissue evidence="1">Muscle</tissue>
    </source>
</reference>
<name>A0A9Q0DBA4_9TELE</name>
<dbReference type="Proteomes" id="UP001148018">
    <property type="component" value="Unassembled WGS sequence"/>
</dbReference>
<keyword evidence="2" id="KW-1185">Reference proteome</keyword>
<protein>
    <recommendedName>
        <fullName evidence="3">Endonuclease/exonuclease/phosphatase domain-containing protein</fullName>
    </recommendedName>
</protein>
<proteinExistence type="predicted"/>
<sequence length="176" mass="19241">MGDFNAKIGGRNEDYEEVMGKHGVGKRNGNGEMFVETCVNNNLVIGGRSSEGPWKMSEPEEEQMQNLTTMLVGTFKLRLKRAAIRSSCDPTAGKAATIAKEMVRYNLSVLGLGETRWTPSGEVKLPSGQYVIYSGHEEDGANHTEGVAIMMTKETRKALIAWEPISSRLITATTGE</sequence>
<evidence type="ECO:0000313" key="2">
    <source>
        <dbReference type="Proteomes" id="UP001148018"/>
    </source>
</evidence>
<gene>
    <name evidence="1" type="ORF">NHX12_015106</name>
</gene>
<accession>A0A9Q0DBA4</accession>
<dbReference type="OrthoDB" id="410381at2759"/>